<dbReference type="SUPFAM" id="SSF48264">
    <property type="entry name" value="Cytochrome P450"/>
    <property type="match status" value="2"/>
</dbReference>
<reference evidence="8" key="1">
    <citation type="submission" date="2020-11" db="EMBL/GenBank/DDBJ databases">
        <authorList>
            <person name="Tran Van P."/>
        </authorList>
    </citation>
    <scope>NUCLEOTIDE SEQUENCE</scope>
</reference>
<dbReference type="PANTHER" id="PTHR24300">
    <property type="entry name" value="CYTOCHROME P450 508A4-RELATED"/>
    <property type="match status" value="1"/>
</dbReference>
<dbReference type="PROSITE" id="PS00086">
    <property type="entry name" value="CYTOCHROME_P450"/>
    <property type="match status" value="1"/>
</dbReference>
<evidence type="ECO:0008006" key="10">
    <source>
        <dbReference type="Google" id="ProtNLM"/>
    </source>
</evidence>
<evidence type="ECO:0000256" key="6">
    <source>
        <dbReference type="PIRSR" id="PIRSR602403-1"/>
    </source>
</evidence>
<keyword evidence="3 6" id="KW-0479">Metal-binding</keyword>
<dbReference type="EMBL" id="OC942965">
    <property type="protein sequence ID" value="CAD7662510.1"/>
    <property type="molecule type" value="Genomic_DNA"/>
</dbReference>
<keyword evidence="9" id="KW-1185">Reference proteome</keyword>
<dbReference type="PRINTS" id="PR00385">
    <property type="entry name" value="P450"/>
</dbReference>
<protein>
    <recommendedName>
        <fullName evidence="10">Cytochrome P450</fullName>
    </recommendedName>
</protein>
<evidence type="ECO:0000256" key="3">
    <source>
        <dbReference type="ARBA" id="ARBA00022723"/>
    </source>
</evidence>
<dbReference type="GO" id="GO:0005506">
    <property type="term" value="F:iron ion binding"/>
    <property type="evidence" value="ECO:0007669"/>
    <property type="project" value="InterPro"/>
</dbReference>
<comment type="function">
    <text evidence="1">May be involved in the metabolism of insect hormones and in the breakdown of synthetic insecticides.</text>
</comment>
<evidence type="ECO:0000256" key="2">
    <source>
        <dbReference type="ARBA" id="ARBA00010617"/>
    </source>
</evidence>
<dbReference type="AlphaFoldDB" id="A0A7R9QXU7"/>
<dbReference type="InterPro" id="IPR036396">
    <property type="entry name" value="Cyt_P450_sf"/>
</dbReference>
<keyword evidence="4 6" id="KW-0408">Iron</keyword>
<dbReference type="EMBL" id="CAJPVJ010028140">
    <property type="protein sequence ID" value="CAG2179646.1"/>
    <property type="molecule type" value="Genomic_DNA"/>
</dbReference>
<gene>
    <name evidence="8" type="ORF">ONB1V03_LOCUS19070</name>
</gene>
<evidence type="ECO:0000256" key="7">
    <source>
        <dbReference type="RuleBase" id="RU000461"/>
    </source>
</evidence>
<keyword evidence="7" id="KW-0560">Oxidoreductase</keyword>
<dbReference type="Pfam" id="PF00067">
    <property type="entry name" value="p450"/>
    <property type="match status" value="2"/>
</dbReference>
<keyword evidence="6 7" id="KW-0349">Heme</keyword>
<evidence type="ECO:0000256" key="4">
    <source>
        <dbReference type="ARBA" id="ARBA00023004"/>
    </source>
</evidence>
<keyword evidence="5 7" id="KW-0503">Monooxygenase</keyword>
<dbReference type="GO" id="GO:0016712">
    <property type="term" value="F:oxidoreductase activity, acting on paired donors, with incorporation or reduction of molecular oxygen, reduced flavin or flavoprotein as one donor, and incorporation of one atom of oxygen"/>
    <property type="evidence" value="ECO:0007669"/>
    <property type="project" value="TreeGrafter"/>
</dbReference>
<dbReference type="InterPro" id="IPR001128">
    <property type="entry name" value="Cyt_P450"/>
</dbReference>
<feature type="non-terminal residue" evidence="8">
    <location>
        <position position="1"/>
    </location>
</feature>
<dbReference type="GO" id="GO:0005789">
    <property type="term" value="C:endoplasmic reticulum membrane"/>
    <property type="evidence" value="ECO:0007669"/>
    <property type="project" value="UniProtKB-SubCell"/>
</dbReference>
<organism evidence="8">
    <name type="scientific">Oppiella nova</name>
    <dbReference type="NCBI Taxonomy" id="334625"/>
    <lineage>
        <taxon>Eukaryota</taxon>
        <taxon>Metazoa</taxon>
        <taxon>Ecdysozoa</taxon>
        <taxon>Arthropoda</taxon>
        <taxon>Chelicerata</taxon>
        <taxon>Arachnida</taxon>
        <taxon>Acari</taxon>
        <taxon>Acariformes</taxon>
        <taxon>Sarcoptiformes</taxon>
        <taxon>Oribatida</taxon>
        <taxon>Brachypylina</taxon>
        <taxon>Oppioidea</taxon>
        <taxon>Oppiidae</taxon>
        <taxon>Oppiella</taxon>
    </lineage>
</organism>
<dbReference type="GO" id="GO:0006805">
    <property type="term" value="P:xenobiotic metabolic process"/>
    <property type="evidence" value="ECO:0007669"/>
    <property type="project" value="TreeGrafter"/>
</dbReference>
<dbReference type="GO" id="GO:0020037">
    <property type="term" value="F:heme binding"/>
    <property type="evidence" value="ECO:0007669"/>
    <property type="project" value="InterPro"/>
</dbReference>
<dbReference type="OrthoDB" id="1055148at2759"/>
<dbReference type="InterPro" id="IPR017972">
    <property type="entry name" value="Cyt_P450_CS"/>
</dbReference>
<dbReference type="InterPro" id="IPR050182">
    <property type="entry name" value="Cytochrome_P450_fam2"/>
</dbReference>
<dbReference type="GO" id="GO:0006082">
    <property type="term" value="P:organic acid metabolic process"/>
    <property type="evidence" value="ECO:0007669"/>
    <property type="project" value="TreeGrafter"/>
</dbReference>
<evidence type="ECO:0000256" key="5">
    <source>
        <dbReference type="ARBA" id="ARBA00023033"/>
    </source>
</evidence>
<dbReference type="PANTHER" id="PTHR24300:SF375">
    <property type="entry name" value="CYTOCHROME P450 FAMILY"/>
    <property type="match status" value="1"/>
</dbReference>
<dbReference type="PRINTS" id="PR00465">
    <property type="entry name" value="EP450IV"/>
</dbReference>
<proteinExistence type="inferred from homology"/>
<evidence type="ECO:0000313" key="8">
    <source>
        <dbReference type="EMBL" id="CAD7662510.1"/>
    </source>
</evidence>
<dbReference type="InterPro" id="IPR002403">
    <property type="entry name" value="Cyt_P450_E_grp-IV"/>
</dbReference>
<accession>A0A7R9QXU7</accession>
<comment type="cofactor">
    <cofactor evidence="6">
        <name>heme</name>
        <dbReference type="ChEBI" id="CHEBI:30413"/>
    </cofactor>
</comment>
<dbReference type="Gene3D" id="1.10.630.10">
    <property type="entry name" value="Cytochrome P450"/>
    <property type="match status" value="2"/>
</dbReference>
<name>A0A7R9QXU7_9ACAR</name>
<sequence length="165" mass="19079">MPFTQAFINEVMRYKTTIPVNLMRRTTEDTSVLGHFIPKDTRKSDEKDTSVLGHFIPKDTKVLANIWAVHNDPKVWHKPQDFNSKRFLTSDGKEVIKIDAFIPFSYGKRNCVGETLARVEVFLYLVSLLQRYTISAANDEVLTLEERFGLSLPPKHKPILIFNKR</sequence>
<dbReference type="Proteomes" id="UP000728032">
    <property type="component" value="Unassembled WGS sequence"/>
</dbReference>
<evidence type="ECO:0000313" key="9">
    <source>
        <dbReference type="Proteomes" id="UP000728032"/>
    </source>
</evidence>
<comment type="similarity">
    <text evidence="2 7">Belongs to the cytochrome P450 family.</text>
</comment>
<evidence type="ECO:0000256" key="1">
    <source>
        <dbReference type="ARBA" id="ARBA00003690"/>
    </source>
</evidence>
<feature type="binding site" description="axial binding residue" evidence="6">
    <location>
        <position position="111"/>
    </location>
    <ligand>
        <name>heme</name>
        <dbReference type="ChEBI" id="CHEBI:30413"/>
    </ligand>
    <ligandPart>
        <name>Fe</name>
        <dbReference type="ChEBI" id="CHEBI:18248"/>
    </ligandPart>
</feature>